<keyword evidence="2" id="KW-1185">Reference proteome</keyword>
<dbReference type="EMBL" id="LQRA01000035">
    <property type="protein sequence ID" value="KZE82521.1"/>
    <property type="molecule type" value="Genomic_DNA"/>
</dbReference>
<organism evidence="1 2">
    <name type="scientific">Paenibacillus elgii</name>
    <dbReference type="NCBI Taxonomy" id="189691"/>
    <lineage>
        <taxon>Bacteria</taxon>
        <taxon>Bacillati</taxon>
        <taxon>Bacillota</taxon>
        <taxon>Bacilli</taxon>
        <taxon>Bacillales</taxon>
        <taxon>Paenibacillaceae</taxon>
        <taxon>Paenibacillus</taxon>
    </lineage>
</organism>
<accession>A0A161UX10</accession>
<dbReference type="eggNOG" id="ENOG503365M">
    <property type="taxonomic scope" value="Bacteria"/>
</dbReference>
<dbReference type="STRING" id="1007103.GCA_000213315_04629"/>
<dbReference type="Proteomes" id="UP000076563">
    <property type="component" value="Unassembled WGS sequence"/>
</dbReference>
<sequence>MLYYHLIPKPSRGFAIFVVISIFRNNGEAQVSWDEKTKTVVVVREDADSMKERVGLLEEAVAADSPKEAVQTFAKGLKNRNGALQYAVMSKKMREEIGNDYAANRWQTGSSSPWYASITANEGVQNDDGTWLFELHDVLTDSTNQQEDRRFSFKALKENNRWVVEELKGKD</sequence>
<name>A0A161UX10_9BACL</name>
<gene>
    <name evidence="1" type="ORF">AV654_08460</name>
</gene>
<comment type="caution">
    <text evidence="1">The sequence shown here is derived from an EMBL/GenBank/DDBJ whole genome shotgun (WGS) entry which is preliminary data.</text>
</comment>
<protein>
    <recommendedName>
        <fullName evidence="3">DUF4829 domain-containing protein</fullName>
    </recommendedName>
</protein>
<reference evidence="2" key="1">
    <citation type="submission" date="2016-01" db="EMBL/GenBank/DDBJ databases">
        <title>Draft genome of Chromobacterium sp. F49.</title>
        <authorList>
            <person name="Hong K.W."/>
        </authorList>
    </citation>
    <scope>NUCLEOTIDE SEQUENCE [LARGE SCALE GENOMIC DNA]</scope>
    <source>
        <strain evidence="2">M63</strain>
    </source>
</reference>
<evidence type="ECO:0000313" key="1">
    <source>
        <dbReference type="EMBL" id="KZE82521.1"/>
    </source>
</evidence>
<evidence type="ECO:0000313" key="2">
    <source>
        <dbReference type="Proteomes" id="UP000076563"/>
    </source>
</evidence>
<proteinExistence type="predicted"/>
<dbReference type="AlphaFoldDB" id="A0A161UX10"/>
<evidence type="ECO:0008006" key="3">
    <source>
        <dbReference type="Google" id="ProtNLM"/>
    </source>
</evidence>